<evidence type="ECO:0000313" key="2">
    <source>
        <dbReference type="Proteomes" id="UP000199679"/>
    </source>
</evidence>
<reference evidence="1 2" key="1">
    <citation type="submission" date="2016-10" db="EMBL/GenBank/DDBJ databases">
        <authorList>
            <person name="de Groot N.N."/>
        </authorList>
    </citation>
    <scope>NUCLEOTIDE SEQUENCE [LARGE SCALE GENOMIC DNA]</scope>
    <source>
        <strain evidence="1 2">MP1X4</strain>
    </source>
</reference>
<evidence type="ECO:0000313" key="1">
    <source>
        <dbReference type="EMBL" id="SDT56470.1"/>
    </source>
</evidence>
<sequence length="66" mass="7763">MEKVFIEVVGLKNETVTINLRYLTRVEPTEYGIELYIDNGNGTVYYNSNISYEAFKLLIKDFMILY</sequence>
<protein>
    <submittedName>
        <fullName evidence="1">Uncharacterized protein</fullName>
    </submittedName>
</protein>
<dbReference type="Proteomes" id="UP000199679">
    <property type="component" value="Chromosome I"/>
</dbReference>
<organism evidence="1 2">
    <name type="scientific">Mucilaginibacter mallensis</name>
    <dbReference type="NCBI Taxonomy" id="652787"/>
    <lineage>
        <taxon>Bacteria</taxon>
        <taxon>Pseudomonadati</taxon>
        <taxon>Bacteroidota</taxon>
        <taxon>Sphingobacteriia</taxon>
        <taxon>Sphingobacteriales</taxon>
        <taxon>Sphingobacteriaceae</taxon>
        <taxon>Mucilaginibacter</taxon>
    </lineage>
</organism>
<name>A0A1H2BDT6_MUCMA</name>
<dbReference type="EMBL" id="LT629740">
    <property type="protein sequence ID" value="SDT56470.1"/>
    <property type="molecule type" value="Genomic_DNA"/>
</dbReference>
<accession>A0A1H2BDT6</accession>
<gene>
    <name evidence="1" type="ORF">SAMN05216490_4068</name>
</gene>
<keyword evidence="2" id="KW-1185">Reference proteome</keyword>
<proteinExistence type="predicted"/>
<dbReference type="RefSeq" id="WP_091377308.1">
    <property type="nucleotide sequence ID" value="NZ_LT629740.1"/>
</dbReference>
<dbReference type="AlphaFoldDB" id="A0A1H2BDT6"/>